<evidence type="ECO:0000256" key="3">
    <source>
        <dbReference type="ARBA" id="ARBA00023002"/>
    </source>
</evidence>
<evidence type="ECO:0000256" key="2">
    <source>
        <dbReference type="ARBA" id="ARBA00008419"/>
    </source>
</evidence>
<evidence type="ECO:0000259" key="5">
    <source>
        <dbReference type="SMART" id="SM01350"/>
    </source>
</evidence>
<comment type="similarity">
    <text evidence="2">Belongs to the 6-phosphogluconate dehydrogenase family.</text>
</comment>
<dbReference type="InterPro" id="IPR036291">
    <property type="entry name" value="NAD(P)-bd_dom_sf"/>
</dbReference>
<dbReference type="InterPro" id="IPR006114">
    <property type="entry name" value="6PGDH_C"/>
</dbReference>
<dbReference type="PANTHER" id="PTHR11811">
    <property type="entry name" value="6-PHOSPHOGLUCONATE DEHYDROGENASE"/>
    <property type="match status" value="1"/>
</dbReference>
<dbReference type="GO" id="GO:0004616">
    <property type="term" value="F:phosphogluconate dehydrogenase (decarboxylating) activity"/>
    <property type="evidence" value="ECO:0007669"/>
    <property type="project" value="InterPro"/>
</dbReference>
<dbReference type="NCBIfam" id="TIGR00872">
    <property type="entry name" value="gnd_rel"/>
    <property type="match status" value="1"/>
</dbReference>
<dbReference type="AlphaFoldDB" id="A0A5R9GMM2"/>
<dbReference type="Pfam" id="PF00393">
    <property type="entry name" value="6PGD"/>
    <property type="match status" value="1"/>
</dbReference>
<dbReference type="InterPro" id="IPR002204">
    <property type="entry name" value="3-OH-isobutyrate_DH-rel_CS"/>
</dbReference>
<evidence type="ECO:0000313" key="7">
    <source>
        <dbReference type="Proteomes" id="UP000306585"/>
    </source>
</evidence>
<dbReference type="PROSITE" id="PS00895">
    <property type="entry name" value="3_HYDROXYISOBUT_DH"/>
    <property type="match status" value="1"/>
</dbReference>
<dbReference type="InterPro" id="IPR006115">
    <property type="entry name" value="6PGDH_NADP-bd"/>
</dbReference>
<gene>
    <name evidence="6" type="primary">gnd</name>
    <name evidence="6" type="ORF">FEF65_07610</name>
</gene>
<dbReference type="GO" id="GO:0006098">
    <property type="term" value="P:pentose-phosphate shunt"/>
    <property type="evidence" value="ECO:0007669"/>
    <property type="project" value="UniProtKB-UniPathway"/>
</dbReference>
<dbReference type="NCBIfam" id="NF007161">
    <property type="entry name" value="PRK09599.1"/>
    <property type="match status" value="1"/>
</dbReference>
<accession>A0A5R9GMM2</accession>
<dbReference type="InterPro" id="IPR008927">
    <property type="entry name" value="6-PGluconate_DH-like_C_sf"/>
</dbReference>
<comment type="pathway">
    <text evidence="1">Carbohydrate degradation; pentose phosphate pathway.</text>
</comment>
<sequence>MKLAMIGLGRMGGNMVKRLAQGGHDVVAYDVDTTPGAALAAEYSSVTAATDLNDVIAQLPAPRVIWVMVPHQFVDSTIAALLAAGVEAGDLIIDGGNSNYKEGQRRGTELAAKGMLFADCGTSGGVWGLKNGYSLMIGGEDDAIALIAPALTTLASNEGKGWGHVGPVGAGHFVKMVHNGIEYGMMQAFAEGFELMKAKDEFDLDMHQISRVWQHGSVVSSWLLDLTGDALEQDGDLSSLSDWMDDSGEGRWTVNESIDLGIPTPVLTLALQMRFRSRQKDAFAGKIVNAQRAGFGGHPIRPVESSES</sequence>
<name>A0A5R9GMM2_9PROT</name>
<dbReference type="PRINTS" id="PR00076">
    <property type="entry name" value="6PGDHDRGNASE"/>
</dbReference>
<comment type="caution">
    <text evidence="6">The sequence shown here is derived from an EMBL/GenBank/DDBJ whole genome shotgun (WGS) entry which is preliminary data.</text>
</comment>
<dbReference type="Gene3D" id="1.10.1040.10">
    <property type="entry name" value="N-(1-d-carboxylethyl)-l-norvaline Dehydrogenase, domain 2"/>
    <property type="match status" value="1"/>
</dbReference>
<dbReference type="GO" id="GO:0019521">
    <property type="term" value="P:D-gluconate metabolic process"/>
    <property type="evidence" value="ECO:0007669"/>
    <property type="project" value="UniProtKB-KW"/>
</dbReference>
<keyword evidence="7" id="KW-1185">Reference proteome</keyword>
<proteinExistence type="inferred from homology"/>
<dbReference type="Pfam" id="PF03446">
    <property type="entry name" value="NAD_binding_2"/>
    <property type="match status" value="1"/>
</dbReference>
<evidence type="ECO:0000256" key="1">
    <source>
        <dbReference type="ARBA" id="ARBA00004959"/>
    </source>
</evidence>
<reference evidence="6 7" key="1">
    <citation type="journal article" date="2019" name="Appl. Environ. Microbiol.">
        <title>Environmental Evidence and Genomic Insight of Iron-oxidizing Bacteria Preference Towards More Corrosion Resistant Stainless Steel at Higher Salinities.</title>
        <authorList>
            <person name="Garrison C.E."/>
            <person name="Price K.A."/>
            <person name="Field E.K."/>
        </authorList>
    </citation>
    <scope>NUCLEOTIDE SEQUENCE [LARGE SCALE GENOMIC DNA]</scope>
    <source>
        <strain evidence="6 7">P3</strain>
    </source>
</reference>
<dbReference type="Proteomes" id="UP000306585">
    <property type="component" value="Unassembled WGS sequence"/>
</dbReference>
<protein>
    <submittedName>
        <fullName evidence="6">Decarboxylating 6-phosphogluconate dehydrogenase</fullName>
    </submittedName>
</protein>
<dbReference type="UniPathway" id="UPA00115"/>
<dbReference type="Gene3D" id="3.40.50.720">
    <property type="entry name" value="NAD(P)-binding Rossmann-like Domain"/>
    <property type="match status" value="1"/>
</dbReference>
<dbReference type="RefSeq" id="WP_138239206.1">
    <property type="nucleotide sequence ID" value="NZ_VBRY01000006.1"/>
</dbReference>
<keyword evidence="4" id="KW-0311">Gluconate utilization</keyword>
<dbReference type="SMART" id="SM01350">
    <property type="entry name" value="6PGD"/>
    <property type="match status" value="1"/>
</dbReference>
<dbReference type="GO" id="GO:0016054">
    <property type="term" value="P:organic acid catabolic process"/>
    <property type="evidence" value="ECO:0007669"/>
    <property type="project" value="UniProtKB-ARBA"/>
</dbReference>
<organism evidence="6 7">
    <name type="scientific">Mariprofundus erugo</name>
    <dbReference type="NCBI Taxonomy" id="2528639"/>
    <lineage>
        <taxon>Bacteria</taxon>
        <taxon>Pseudomonadati</taxon>
        <taxon>Pseudomonadota</taxon>
        <taxon>Candidatius Mariprofundia</taxon>
        <taxon>Mariprofundales</taxon>
        <taxon>Mariprofundaceae</taxon>
        <taxon>Mariprofundus</taxon>
    </lineage>
</organism>
<feature type="domain" description="6-phosphogluconate dehydrogenase C-terminal" evidence="5">
    <location>
        <begin position="171"/>
        <end position="299"/>
    </location>
</feature>
<evidence type="ECO:0000256" key="4">
    <source>
        <dbReference type="ARBA" id="ARBA00023064"/>
    </source>
</evidence>
<dbReference type="SUPFAM" id="SSF48179">
    <property type="entry name" value="6-phosphogluconate dehydrogenase C-terminal domain-like"/>
    <property type="match status" value="1"/>
</dbReference>
<dbReference type="InterPro" id="IPR004849">
    <property type="entry name" value="6DGDH_YqeC"/>
</dbReference>
<dbReference type="InterPro" id="IPR006183">
    <property type="entry name" value="Pgluconate_DH"/>
</dbReference>
<dbReference type="InterPro" id="IPR013328">
    <property type="entry name" value="6PGD_dom2"/>
</dbReference>
<dbReference type="SUPFAM" id="SSF51735">
    <property type="entry name" value="NAD(P)-binding Rossmann-fold domains"/>
    <property type="match status" value="1"/>
</dbReference>
<dbReference type="EMBL" id="VBRY01000006">
    <property type="protein sequence ID" value="TLS67290.1"/>
    <property type="molecule type" value="Genomic_DNA"/>
</dbReference>
<evidence type="ECO:0000313" key="6">
    <source>
        <dbReference type="EMBL" id="TLS67290.1"/>
    </source>
</evidence>
<keyword evidence="3" id="KW-0560">Oxidoreductase</keyword>
<dbReference type="GO" id="GO:0050661">
    <property type="term" value="F:NADP binding"/>
    <property type="evidence" value="ECO:0007669"/>
    <property type="project" value="InterPro"/>
</dbReference>